<reference evidence="2 3" key="1">
    <citation type="submission" date="2024-10" db="EMBL/GenBank/DDBJ databases">
        <title>The Natural Products Discovery Center: Release of the First 8490 Sequenced Strains for Exploring Actinobacteria Biosynthetic Diversity.</title>
        <authorList>
            <person name="Kalkreuter E."/>
            <person name="Kautsar S.A."/>
            <person name="Yang D."/>
            <person name="Bader C.D."/>
            <person name="Teijaro C.N."/>
            <person name="Fluegel L."/>
            <person name="Davis C.M."/>
            <person name="Simpson J.R."/>
            <person name="Lauterbach L."/>
            <person name="Steele A.D."/>
            <person name="Gui C."/>
            <person name="Meng S."/>
            <person name="Li G."/>
            <person name="Viehrig K."/>
            <person name="Ye F."/>
            <person name="Su P."/>
            <person name="Kiefer A.F."/>
            <person name="Nichols A."/>
            <person name="Cepeda A.J."/>
            <person name="Yan W."/>
            <person name="Fan B."/>
            <person name="Jiang Y."/>
            <person name="Adhikari A."/>
            <person name="Zheng C.-J."/>
            <person name="Schuster L."/>
            <person name="Cowan T.M."/>
            <person name="Smanski M.J."/>
            <person name="Chevrette M.G."/>
            <person name="De Carvalho L.P.S."/>
            <person name="Shen B."/>
        </authorList>
    </citation>
    <scope>NUCLEOTIDE SEQUENCE [LARGE SCALE GENOMIC DNA]</scope>
    <source>
        <strain evidence="2 3">NPDC004045</strain>
    </source>
</reference>
<evidence type="ECO:0000313" key="3">
    <source>
        <dbReference type="Proteomes" id="UP001601444"/>
    </source>
</evidence>
<dbReference type="Gene3D" id="2.40.370.10">
    <property type="entry name" value="AttH-like domain"/>
    <property type="match status" value="1"/>
</dbReference>
<dbReference type="InterPro" id="IPR010791">
    <property type="entry name" value="AttH_dom"/>
</dbReference>
<proteinExistence type="predicted"/>
<evidence type="ECO:0000259" key="1">
    <source>
        <dbReference type="Pfam" id="PF07143"/>
    </source>
</evidence>
<feature type="domain" description="AttH" evidence="1">
    <location>
        <begin position="38"/>
        <end position="195"/>
    </location>
</feature>
<dbReference type="Proteomes" id="UP001601444">
    <property type="component" value="Unassembled WGS sequence"/>
</dbReference>
<name>A0ABW6PTX6_9NOCA</name>
<gene>
    <name evidence="2" type="ORF">ACFYTF_23900</name>
</gene>
<dbReference type="EMBL" id="JBIAMX010000017">
    <property type="protein sequence ID" value="MFF0545886.1"/>
    <property type="molecule type" value="Genomic_DNA"/>
</dbReference>
<organism evidence="2 3">
    <name type="scientific">Nocardia thailandica</name>
    <dbReference type="NCBI Taxonomy" id="257275"/>
    <lineage>
        <taxon>Bacteria</taxon>
        <taxon>Bacillati</taxon>
        <taxon>Actinomycetota</taxon>
        <taxon>Actinomycetes</taxon>
        <taxon>Mycobacteriales</taxon>
        <taxon>Nocardiaceae</taxon>
        <taxon>Nocardia</taxon>
    </lineage>
</organism>
<comment type="caution">
    <text evidence="2">The sequence shown here is derived from an EMBL/GenBank/DDBJ whole genome shotgun (WGS) entry which is preliminary data.</text>
</comment>
<dbReference type="Pfam" id="PF07143">
    <property type="entry name" value="CrtC"/>
    <property type="match status" value="1"/>
</dbReference>
<keyword evidence="3" id="KW-1185">Reference proteome</keyword>
<protein>
    <submittedName>
        <fullName evidence="2">Lipocalin-like domain-containing protein</fullName>
    </submittedName>
</protein>
<dbReference type="InterPro" id="IPR023374">
    <property type="entry name" value="AttH-like_dom_sf"/>
</dbReference>
<sequence length="352" mass="39481">MTDIVEAWNGPGRRDGTLTPIEPWHNGFHPSPRSSAFEHWYFDAHLDSGHVVIGFFIKRRPEDPPFARPWVEMMVYSPDGTRRQVARRYPRSAATFAVGGCDVRIGANTARAEPAGDGPAVHHFHMAEDDLVFDLTFTNETPGWLPGRGETRFGPEDRFGWVVPAPRARVEGTVEIDGVRREVTGRGYHDHNWGSGDMTRIIDRWHWGRLYTEDHTLLFATVVTQPRLGAHAIAPLMLADHDRITLSTGETTLTEGPPVFDPVAGRTRPEWIELRVPGEVELRLEVTRVIHAHDLLDDVPLVRSRPLRALAHRLIGHPGYFRFESAFTLTVHGPGGPLTRTGTTLHELVALT</sequence>
<dbReference type="RefSeq" id="WP_387702330.1">
    <property type="nucleotide sequence ID" value="NZ_JBIAMX010000017.1"/>
</dbReference>
<evidence type="ECO:0000313" key="2">
    <source>
        <dbReference type="EMBL" id="MFF0545886.1"/>
    </source>
</evidence>
<dbReference type="SUPFAM" id="SSF159245">
    <property type="entry name" value="AttH-like"/>
    <property type="match status" value="1"/>
</dbReference>
<accession>A0ABW6PTX6</accession>